<dbReference type="SUPFAM" id="SSF101898">
    <property type="entry name" value="NHL repeat"/>
    <property type="match status" value="1"/>
</dbReference>
<proteinExistence type="predicted"/>
<keyword evidence="2" id="KW-1185">Reference proteome</keyword>
<dbReference type="EMBL" id="LN651281">
    <property type="protein sequence ID" value="CEJ17811.1"/>
    <property type="molecule type" value="Genomic_DNA"/>
</dbReference>
<reference evidence="1" key="2">
    <citation type="submission" date="2022-04" db="EMBL/GenBank/DDBJ databases">
        <title>Genomic draft of R. solanacearum strain IPO1609, a phylotype IIB1/biovar 2/race 3 strain isolated from potato in Europe.</title>
        <authorList>
            <person name="Boucher C."/>
            <person name="Carrere S."/>
            <person name="Dossat C."/>
            <person name="Elbaz M."/>
            <person name="Genin S."/>
            <person name="Gouzy J."/>
            <person name="Prior P."/>
            <person name="Segurens B."/>
            <person name="Wincker P."/>
        </authorList>
    </citation>
    <scope>NUCLEOTIDE SEQUENCE</scope>
    <source>
        <strain evidence="1">IPO1609</strain>
    </source>
</reference>
<evidence type="ECO:0000313" key="2">
    <source>
        <dbReference type="Proteomes" id="UP000053470"/>
    </source>
</evidence>
<gene>
    <name evidence="1" type="ORF">RSIPO_04919</name>
</gene>
<reference evidence="1" key="1">
    <citation type="submission" date="2014-11" db="EMBL/GenBank/DDBJ databases">
        <authorList>
            <person name="Genoscope - CEA"/>
        </authorList>
    </citation>
    <scope>NUCLEOTIDE SEQUENCE</scope>
    <source>
        <strain evidence="1">IPO1609</strain>
    </source>
</reference>
<evidence type="ECO:0000313" key="1">
    <source>
        <dbReference type="EMBL" id="CEJ17811.1"/>
    </source>
</evidence>
<dbReference type="Proteomes" id="UP000053470">
    <property type="component" value="Unassembled WGS sequence"/>
</dbReference>
<organism evidence="1 2">
    <name type="scientific">Ralstonia solanacearum IPO1609</name>
    <dbReference type="NCBI Taxonomy" id="564066"/>
    <lineage>
        <taxon>Bacteria</taxon>
        <taxon>Pseudomonadati</taxon>
        <taxon>Pseudomonadota</taxon>
        <taxon>Betaproteobacteria</taxon>
        <taxon>Burkholderiales</taxon>
        <taxon>Burkholderiaceae</taxon>
        <taxon>Ralstonia</taxon>
        <taxon>Ralstonia solanacearum species complex</taxon>
    </lineage>
</organism>
<accession>A0A7U7PRQ0</accession>
<protein>
    <submittedName>
        <fullName evidence="1">Uncharacterized protein</fullName>
    </submittedName>
</protein>
<dbReference type="RefSeq" id="WP_020957945.1">
    <property type="nucleotide sequence ID" value="NZ_LN651281.1"/>
</dbReference>
<name>A0A7U7PRQ0_RALSL</name>
<sequence length="328" mass="36272">MDILSIDEYKKRFSGFGIRDCAVETRGIFYLVKLQDWDNSKPRPFEEELETRLTRLELQGEPQWRTVKLDGFSGLMACGQLIPEATCICVDRGGQVCNKGVGPVEIENNIPGGLGKGPSRGAVTSLKKIDGWLYGCDSSRSLFKRVDRNQWVEIGPLPSAKKGRSGFDDFDAFSETDIYAAGGKGDVWHYDGKAWHAVPFPSNMWIESVCCGQDGYVYIGAQSGSVFRGRSNEWKLIHKGDLSLPFKDMVWFGDRIYATNDYGLWEIKDGVVAASNTPIEITNCSGNLSVGDGVMLLAGHYGAALHDGTGWTRLFSIAELERQAKQTT</sequence>
<dbReference type="AlphaFoldDB" id="A0A7U7PRQ0"/>